<organism evidence="4 5">
    <name type="scientific">Leptospira interrogans serovar Canicola</name>
    <dbReference type="NCBI Taxonomy" id="211880"/>
    <lineage>
        <taxon>Bacteria</taxon>
        <taxon>Pseudomonadati</taxon>
        <taxon>Spirochaetota</taxon>
        <taxon>Spirochaetia</taxon>
        <taxon>Leptospirales</taxon>
        <taxon>Leptospiraceae</taxon>
        <taxon>Leptospira</taxon>
    </lineage>
</organism>
<evidence type="ECO:0000256" key="2">
    <source>
        <dbReference type="SAM" id="MobiDB-lite"/>
    </source>
</evidence>
<feature type="compositionally biased region" description="Polar residues" evidence="2">
    <location>
        <begin position="1230"/>
        <end position="1240"/>
    </location>
</feature>
<keyword evidence="1" id="KW-0175">Coiled coil</keyword>
<accession>A0AAP9WEL8</accession>
<dbReference type="Pfam" id="PF01551">
    <property type="entry name" value="Peptidase_M23"/>
    <property type="match status" value="1"/>
</dbReference>
<dbReference type="InterPro" id="IPR016047">
    <property type="entry name" value="M23ase_b-sheet_dom"/>
</dbReference>
<feature type="region of interest" description="Disordered" evidence="2">
    <location>
        <begin position="1368"/>
        <end position="1392"/>
    </location>
</feature>
<dbReference type="GO" id="GO:0004222">
    <property type="term" value="F:metalloendopeptidase activity"/>
    <property type="evidence" value="ECO:0007669"/>
    <property type="project" value="TreeGrafter"/>
</dbReference>
<dbReference type="InterPro" id="IPR050570">
    <property type="entry name" value="Cell_wall_metabolism_enzyme"/>
</dbReference>
<feature type="compositionally biased region" description="Basic and acidic residues" evidence="2">
    <location>
        <begin position="1252"/>
        <end position="1267"/>
    </location>
</feature>
<feature type="domain" description="M23ase beta-sheet core" evidence="3">
    <location>
        <begin position="1422"/>
        <end position="1532"/>
    </location>
</feature>
<dbReference type="Gene3D" id="2.70.70.10">
    <property type="entry name" value="Glucose Permease (Domain IIA)"/>
    <property type="match status" value="1"/>
</dbReference>
<dbReference type="RefSeq" id="WP_192505657.1">
    <property type="nucleotide sequence ID" value="NZ_CP043884.1"/>
</dbReference>
<dbReference type="Proteomes" id="UP000663124">
    <property type="component" value="Chromosome 1"/>
</dbReference>
<feature type="region of interest" description="Disordered" evidence="2">
    <location>
        <begin position="1217"/>
        <end position="1272"/>
    </location>
</feature>
<dbReference type="SUPFAM" id="SSF51261">
    <property type="entry name" value="Duplicated hybrid motif"/>
    <property type="match status" value="1"/>
</dbReference>
<name>A0AAP9WEL8_LEPIR</name>
<dbReference type="PANTHER" id="PTHR21666:SF270">
    <property type="entry name" value="MUREIN HYDROLASE ACTIVATOR ENVC"/>
    <property type="match status" value="1"/>
</dbReference>
<feature type="coiled-coil region" evidence="1">
    <location>
        <begin position="19"/>
        <end position="46"/>
    </location>
</feature>
<dbReference type="CDD" id="cd12797">
    <property type="entry name" value="M23_peptidase"/>
    <property type="match status" value="1"/>
</dbReference>
<feature type="compositionally biased region" description="Basic and acidic residues" evidence="2">
    <location>
        <begin position="1148"/>
        <end position="1158"/>
    </location>
</feature>
<dbReference type="PANTHER" id="PTHR21666">
    <property type="entry name" value="PEPTIDASE-RELATED"/>
    <property type="match status" value="1"/>
</dbReference>
<reference evidence="4" key="1">
    <citation type="submission" date="2019-09" db="EMBL/GenBank/DDBJ databases">
        <title>Comparative Genomics of Leptospira interrogans Reveals Genome Plasticity - A Common Adaptive Strategy for Survival in Various Hosts.</title>
        <authorList>
            <person name="Ramli S.R."/>
            <person name="Bunk B."/>
            <person name="Goris M."/>
            <person name="Bhuju S."/>
            <person name="Jarek M."/>
            <person name="Sproer C."/>
            <person name="Mustakim S."/>
            <person name="Strommenger B."/>
            <person name="Pessler F."/>
        </authorList>
    </citation>
    <scope>NUCLEOTIDE SEQUENCE</scope>
    <source>
        <strain evidence="4">782</strain>
    </source>
</reference>
<feature type="region of interest" description="Disordered" evidence="2">
    <location>
        <begin position="1145"/>
        <end position="1172"/>
    </location>
</feature>
<evidence type="ECO:0000259" key="3">
    <source>
        <dbReference type="Pfam" id="PF01551"/>
    </source>
</evidence>
<dbReference type="EMBL" id="CP043884">
    <property type="protein sequence ID" value="QOI44461.1"/>
    <property type="molecule type" value="Genomic_DNA"/>
</dbReference>
<feature type="compositionally biased region" description="Polar residues" evidence="2">
    <location>
        <begin position="1160"/>
        <end position="1172"/>
    </location>
</feature>
<feature type="compositionally biased region" description="Low complexity" evidence="2">
    <location>
        <begin position="1381"/>
        <end position="1392"/>
    </location>
</feature>
<dbReference type="InterPro" id="IPR011055">
    <property type="entry name" value="Dup_hybrid_motif"/>
</dbReference>
<feature type="coiled-coil region" evidence="1">
    <location>
        <begin position="658"/>
        <end position="685"/>
    </location>
</feature>
<evidence type="ECO:0000313" key="5">
    <source>
        <dbReference type="Proteomes" id="UP000663124"/>
    </source>
</evidence>
<protein>
    <submittedName>
        <fullName evidence="4">Peptidoglycan DD-metalloendopeptidase family protein</fullName>
    </submittedName>
</protein>
<sequence length="1550" mass="166782">MKTQFTNIASTFLSLVNPLKDWEERSQEYEEEYQAKLLEIEQTKQNTITNYDNQINQMKAARGAWVTEVYGYQIAGIEGSADNANSQFRSGQENWSDTISVFQQAELNWYLSAKDTLQQSVTSPNGEAEYQTNAIPQANQIQTQITNSETNTSNLYNAATGLYQTYQYAAAGNVMQQALTNQQNQTIWNQQGANLSQSIADSFGRSEAYKTAELNASNRINALAQTIYGSGAYIVDNTELQTLQTQASGYGQNQTFWQSEINGNSGGFNFNGRRTTSQAKETLYTDMITDISVATTLQAEVVDDEITYLKAANEYFDKSEKYQELAEKAKSETKFDEAALYTGYAVREKNNALGYLKKKYYALGEEITGEVDNRGLTYTRNSFLNYRDTLLNKNFQNTTQVQKQIQEGKNQVAGIITEGENYNQIQGMIQSAQNLNQQGAENKERVEKLLAQSKELAEKNIGEGLLDGLQDMIASIQSSLPQEVSANGVSQYIQAQEKELAEKQEKANELLSHMNSLVTNNNDLAALQTLLQGSSQAINLAANSAVSKYLDDYAKKLQKDNEERSSNLQKTLLESLTNGDDYKYLRDAGYGFRADGDGISAYRQIHSGEIIIDGSAMKSTSYSPELEYQYIRIETKFNPGNLSVDIMDPNSNFDANKVADLKNYIDNLQKNVETMFAQFSNKTNEIKEEYAQNQEIRDYKKELYKENRDTTVASFQALPVDLKNTFDQEIGGLKGYHEQGSKYNFSQGSLKDQSKDMKKVGESMYEGIEIGGGVFAGSRELKGSVSVKGIPVEVNYGMQYLLLASSFDISNLGYSFNMKLVGTQNAETQISMINQKYAQYSEDIQDRIEKQAKSNDAEKESKGFIFTILNGMNGGSGSMGQRFTQAVRSEAQSRITGAVAEATGLPASLVGALVGGSSMKDAVKAYVKDETTNAISKATGLPTWLISNQMEKMNKPKEQWYQSQEFQMVTTVAAVVAAPLTGGASLMIAMAVNAGLGAATGAASGGLKGALVGAVGGAAGAAVRSFTGGAVTVGLSYSAENGFGASVGVGYGPATVSVGISEKGGATVDLGFNKGGFNAGLSYNSKTGKASGSAGFSSSDSGTGFALSYNEGDGFGASISKSLDNGINGSLSWSEKGGVGGNIGYEVPGDKNKSKDSLANKMQGSGGSLNWSQRDGVSIAVNASGGVNAGNWSQSGGFQANTNFLNDQWKANFISGKAKEDADAQEASRAAQNKNNQETGKSVLDGAGISTQRREGEDGVTPHHNGESADPVDQRIAQLKKELSEGILLADGNGSMSDVGGGSGTASAAKELSSKMAELQKLEGQKVAVKPGVQKDGSINVVGSKTPTLGERAASLFGSVTNGAKGLWDRATGGSQKPEQASGSSTTTANSGIYEKDGIRMPYEFDAKRGDIPFSDPRSKGPHGAIDFIVPEGTPVRAVADGVVGKVHDKPDNFLNNADPNKQNKTLGGAAINLMHNNGNGGKLTTYYAHNSQILVKPGQVVKKGDIIAYSGNSGNSGKAHSHYTIYLDGNYNTPTDPRTYNWDKEFYGK</sequence>
<gene>
    <name evidence="4" type="ORF">Lepto782_05430</name>
</gene>
<proteinExistence type="predicted"/>
<evidence type="ECO:0000256" key="1">
    <source>
        <dbReference type="SAM" id="Coils"/>
    </source>
</evidence>
<evidence type="ECO:0000313" key="4">
    <source>
        <dbReference type="EMBL" id="QOI44461.1"/>
    </source>
</evidence>